<keyword evidence="2" id="KW-1185">Reference proteome</keyword>
<comment type="caution">
    <text evidence="1">The sequence shown here is derived from an EMBL/GenBank/DDBJ whole genome shotgun (WGS) entry which is preliminary data.</text>
</comment>
<dbReference type="Proteomes" id="UP001202328">
    <property type="component" value="Unassembled WGS sequence"/>
</dbReference>
<accession>A0AAD4RVU0</accession>
<organism evidence="1 2">
    <name type="scientific">Papaver atlanticum</name>
    <dbReference type="NCBI Taxonomy" id="357466"/>
    <lineage>
        <taxon>Eukaryota</taxon>
        <taxon>Viridiplantae</taxon>
        <taxon>Streptophyta</taxon>
        <taxon>Embryophyta</taxon>
        <taxon>Tracheophyta</taxon>
        <taxon>Spermatophyta</taxon>
        <taxon>Magnoliopsida</taxon>
        <taxon>Ranunculales</taxon>
        <taxon>Papaveraceae</taxon>
        <taxon>Papaveroideae</taxon>
        <taxon>Papaver</taxon>
    </lineage>
</organism>
<evidence type="ECO:0000313" key="1">
    <source>
        <dbReference type="EMBL" id="KAI3835248.1"/>
    </source>
</evidence>
<dbReference type="EMBL" id="JAJJMB010017752">
    <property type="protein sequence ID" value="KAI3835248.1"/>
    <property type="molecule type" value="Genomic_DNA"/>
</dbReference>
<dbReference type="InterPro" id="IPR051616">
    <property type="entry name" value="Cul2-RING_E3_ligase_SR"/>
</dbReference>
<dbReference type="PANTHER" id="PTHR46224:SF6">
    <property type="entry name" value="ANKYRIN REPEAT FAMILY PROTEIN"/>
    <property type="match status" value="1"/>
</dbReference>
<proteinExistence type="predicted"/>
<dbReference type="AlphaFoldDB" id="A0AAD4RVU0"/>
<gene>
    <name evidence="1" type="ORF">MKW98_020364</name>
</gene>
<reference evidence="1" key="1">
    <citation type="submission" date="2022-04" db="EMBL/GenBank/DDBJ databases">
        <title>A functionally conserved STORR gene fusion in Papaver species that diverged 16.8 million years ago.</title>
        <authorList>
            <person name="Catania T."/>
        </authorList>
    </citation>
    <scope>NUCLEOTIDE SEQUENCE</scope>
    <source>
        <strain evidence="1">S-188037</strain>
    </source>
</reference>
<dbReference type="PANTHER" id="PTHR46224">
    <property type="entry name" value="ANKYRIN REPEAT FAMILY PROTEIN"/>
    <property type="match status" value="1"/>
</dbReference>
<protein>
    <submittedName>
        <fullName evidence="1">Uncharacterized protein</fullName>
    </submittedName>
</protein>
<name>A0AAD4RVU0_9MAGN</name>
<evidence type="ECO:0000313" key="2">
    <source>
        <dbReference type="Proteomes" id="UP001202328"/>
    </source>
</evidence>
<sequence length="155" mass="17229">MKSTFCLSQLGLKPVEVAAVKDNCQGVEILFPVTSSISSYVDWSTNGIMKHANSEKFENKMICTAKEHFLEIKSRGTSAFLRKEYIGTRRPSLGNLVMQLCYQTGVSALSYFFFNGLKLDPENRELRNAFRKVLLNRDASKAVAGGSFASHFSTG</sequence>